<dbReference type="Proteomes" id="UP000178313">
    <property type="component" value="Unassembled WGS sequence"/>
</dbReference>
<dbReference type="Gene3D" id="1.10.150.130">
    <property type="match status" value="2"/>
</dbReference>
<dbReference type="EMBL" id="MGGZ01000039">
    <property type="protein sequence ID" value="OGM56115.1"/>
    <property type="molecule type" value="Genomic_DNA"/>
</dbReference>
<comment type="caution">
    <text evidence="4">The sequence shown here is derived from an EMBL/GenBank/DDBJ whole genome shotgun (WGS) entry which is preliminary data.</text>
</comment>
<dbReference type="PROSITE" id="PS51900">
    <property type="entry name" value="CB"/>
    <property type="match status" value="2"/>
</dbReference>
<dbReference type="GO" id="GO:0003677">
    <property type="term" value="F:DNA binding"/>
    <property type="evidence" value="ECO:0007669"/>
    <property type="project" value="UniProtKB-UniRule"/>
</dbReference>
<sequence length="172" mass="19760">MSISPNNQQIKDRFIEYLTSMGVSNVSLKFYSSDLNHFCGWSIFKLRSLGVLAESFEEVVPFLSTKLSREYLNYLNQNNPATKTVNRRLSTLRHLARFLISSQILDLNFMDGIQNLSSQIAGSVDPLIANFQRHLESQKVSKNTIKGYLSDVRHFINWLESRSNQQTLTSNH</sequence>
<feature type="domain" description="Core-binding (CB)" evidence="3">
    <location>
        <begin position="122"/>
        <end position="172"/>
    </location>
</feature>
<dbReference type="InterPro" id="IPR004107">
    <property type="entry name" value="Integrase_SAM-like_N"/>
</dbReference>
<organism evidence="4 5">
    <name type="scientific">Candidatus Woesebacteria bacterium RIFCSPHIGHO2_12_FULL_46_16</name>
    <dbReference type="NCBI Taxonomy" id="1802513"/>
    <lineage>
        <taxon>Bacteria</taxon>
        <taxon>Candidatus Woeseibacteriota</taxon>
    </lineage>
</organism>
<dbReference type="InterPro" id="IPR044068">
    <property type="entry name" value="CB"/>
</dbReference>
<dbReference type="InterPro" id="IPR010998">
    <property type="entry name" value="Integrase_recombinase_N"/>
</dbReference>
<keyword evidence="1 2" id="KW-0238">DNA-binding</keyword>
<dbReference type="Pfam" id="PF02899">
    <property type="entry name" value="Phage_int_SAM_1"/>
    <property type="match status" value="2"/>
</dbReference>
<gene>
    <name evidence="4" type="ORF">A3E46_01505</name>
</gene>
<dbReference type="GO" id="GO:0015074">
    <property type="term" value="P:DNA integration"/>
    <property type="evidence" value="ECO:0007669"/>
    <property type="project" value="InterPro"/>
</dbReference>
<proteinExistence type="predicted"/>
<dbReference type="SUPFAM" id="SSF47823">
    <property type="entry name" value="lambda integrase-like, N-terminal domain"/>
    <property type="match status" value="1"/>
</dbReference>
<feature type="domain" description="Core-binding (CB)" evidence="3">
    <location>
        <begin position="5"/>
        <end position="100"/>
    </location>
</feature>
<evidence type="ECO:0000313" key="4">
    <source>
        <dbReference type="EMBL" id="OGM56115.1"/>
    </source>
</evidence>
<name>A0A1F8AY08_9BACT</name>
<evidence type="ECO:0000256" key="1">
    <source>
        <dbReference type="ARBA" id="ARBA00023125"/>
    </source>
</evidence>
<dbReference type="STRING" id="1802513.A3E46_01505"/>
<reference evidence="4 5" key="1">
    <citation type="journal article" date="2016" name="Nat. Commun.">
        <title>Thousands of microbial genomes shed light on interconnected biogeochemical processes in an aquifer system.</title>
        <authorList>
            <person name="Anantharaman K."/>
            <person name="Brown C.T."/>
            <person name="Hug L.A."/>
            <person name="Sharon I."/>
            <person name="Castelle C.J."/>
            <person name="Probst A.J."/>
            <person name="Thomas B.C."/>
            <person name="Singh A."/>
            <person name="Wilkins M.J."/>
            <person name="Karaoz U."/>
            <person name="Brodie E.L."/>
            <person name="Williams K.H."/>
            <person name="Hubbard S.S."/>
            <person name="Banfield J.F."/>
        </authorList>
    </citation>
    <scope>NUCLEOTIDE SEQUENCE [LARGE SCALE GENOMIC DNA]</scope>
</reference>
<evidence type="ECO:0000313" key="5">
    <source>
        <dbReference type="Proteomes" id="UP000178313"/>
    </source>
</evidence>
<protein>
    <recommendedName>
        <fullName evidence="3">Core-binding (CB) domain-containing protein</fullName>
    </recommendedName>
</protein>
<evidence type="ECO:0000256" key="2">
    <source>
        <dbReference type="PROSITE-ProRule" id="PRU01248"/>
    </source>
</evidence>
<dbReference type="AlphaFoldDB" id="A0A1F8AY08"/>
<evidence type="ECO:0000259" key="3">
    <source>
        <dbReference type="PROSITE" id="PS51900"/>
    </source>
</evidence>
<accession>A0A1F8AY08</accession>